<organism evidence="2 3">
    <name type="scientific">Oceanidesulfovibrio marinus</name>
    <dbReference type="NCBI Taxonomy" id="370038"/>
    <lineage>
        <taxon>Bacteria</taxon>
        <taxon>Pseudomonadati</taxon>
        <taxon>Thermodesulfobacteriota</taxon>
        <taxon>Desulfovibrionia</taxon>
        <taxon>Desulfovibrionales</taxon>
        <taxon>Desulfovibrionaceae</taxon>
        <taxon>Oceanidesulfovibrio</taxon>
    </lineage>
</organism>
<name>A0A6P1ZL12_9BACT</name>
<evidence type="ECO:0000313" key="1">
    <source>
        <dbReference type="EMBL" id="QJT09883.1"/>
    </source>
</evidence>
<dbReference type="EMBL" id="CP039543">
    <property type="protein sequence ID" value="QJT09883.1"/>
    <property type="molecule type" value="Genomic_DNA"/>
</dbReference>
<dbReference type="RefSeq" id="WP_144234332.1">
    <property type="nucleotide sequence ID" value="NZ_CP039543.1"/>
</dbReference>
<reference evidence="2 3" key="1">
    <citation type="submission" date="2018-06" db="EMBL/GenBank/DDBJ databases">
        <title>Complete genome of Desulfovibrio marinus P48SEP.</title>
        <authorList>
            <person name="Crispim J.S."/>
            <person name="Vidigal P.M.P."/>
            <person name="Silva L.C.F."/>
            <person name="Araujo L.C."/>
            <person name="Laguardia C.N."/>
            <person name="Dias R.S."/>
            <person name="Sousa M.P."/>
            <person name="Paula S.O."/>
            <person name="Silva C."/>
        </authorList>
    </citation>
    <scope>NUCLEOTIDE SEQUENCE [LARGE SCALE GENOMIC DNA]</scope>
    <source>
        <strain evidence="2 3">P48SEP</strain>
    </source>
</reference>
<reference evidence="1 4" key="2">
    <citation type="submission" date="2019-04" db="EMBL/GenBank/DDBJ databases">
        <title>Isolation and culture of sulfate reducing bacteria from the cold seep of the South China Sea.</title>
        <authorList>
            <person name="Sun C."/>
            <person name="Liu R."/>
        </authorList>
    </citation>
    <scope>NUCLEOTIDE SEQUENCE [LARGE SCALE GENOMIC DNA]</scope>
    <source>
        <strain evidence="1 4">CS1</strain>
    </source>
</reference>
<proteinExistence type="predicted"/>
<gene>
    <name evidence="2" type="ORF">DQK91_04965</name>
    <name evidence="1" type="ORF">E8L03_13470</name>
</gene>
<dbReference type="EMBL" id="QMIF01000002">
    <property type="protein sequence ID" value="TVM36000.1"/>
    <property type="molecule type" value="Genomic_DNA"/>
</dbReference>
<accession>A0A6P1ZL12</accession>
<dbReference type="AlphaFoldDB" id="A0A6P1ZL12"/>
<sequence>MSFDDNSATEEVVVLCFAGPEAKRKEALEAMNTLGFMEIGSMLGASPAFVLARELSRNSNGRLTQGELEALLGIRR</sequence>
<dbReference type="Proteomes" id="UP000434052">
    <property type="component" value="Unassembled WGS sequence"/>
</dbReference>
<dbReference type="OrthoDB" id="9807711at2"/>
<protein>
    <submittedName>
        <fullName evidence="2">Uncharacterized protein</fullName>
    </submittedName>
</protein>
<dbReference type="Proteomes" id="UP000503251">
    <property type="component" value="Chromosome"/>
</dbReference>
<keyword evidence="4" id="KW-1185">Reference proteome</keyword>
<evidence type="ECO:0000313" key="3">
    <source>
        <dbReference type="Proteomes" id="UP000434052"/>
    </source>
</evidence>
<evidence type="ECO:0000313" key="2">
    <source>
        <dbReference type="EMBL" id="TVM36000.1"/>
    </source>
</evidence>
<evidence type="ECO:0000313" key="4">
    <source>
        <dbReference type="Proteomes" id="UP000503251"/>
    </source>
</evidence>